<dbReference type="Gene3D" id="2.30.29.30">
    <property type="entry name" value="Pleckstrin-homology domain (PH domain)/Phosphotyrosine-binding domain (PTB)"/>
    <property type="match status" value="1"/>
</dbReference>
<dbReference type="InterPro" id="IPR004182">
    <property type="entry name" value="GRAM"/>
</dbReference>
<dbReference type="SMART" id="SM01026">
    <property type="entry name" value="Beach"/>
    <property type="match status" value="1"/>
</dbReference>
<dbReference type="CDD" id="cd00200">
    <property type="entry name" value="WD40"/>
    <property type="match status" value="1"/>
</dbReference>
<dbReference type="EMBL" id="JARQZJ010000003">
    <property type="protein sequence ID" value="KAK9870434.1"/>
    <property type="molecule type" value="Genomic_DNA"/>
</dbReference>
<dbReference type="SUPFAM" id="SSF81837">
    <property type="entry name" value="BEACH domain"/>
    <property type="match status" value="1"/>
</dbReference>
<dbReference type="InterPro" id="IPR036322">
    <property type="entry name" value="WD40_repeat_dom_sf"/>
</dbReference>
<protein>
    <recommendedName>
        <fullName evidence="8">Protein FAN</fullName>
    </recommendedName>
</protein>
<feature type="repeat" description="WD" evidence="3">
    <location>
        <begin position="593"/>
        <end position="634"/>
    </location>
</feature>
<evidence type="ECO:0008006" key="8">
    <source>
        <dbReference type="Google" id="ProtNLM"/>
    </source>
</evidence>
<keyword evidence="2" id="KW-0677">Repeat</keyword>
<dbReference type="CDD" id="cd01201">
    <property type="entry name" value="PH_BEACH"/>
    <property type="match status" value="1"/>
</dbReference>
<dbReference type="InterPro" id="IPR023362">
    <property type="entry name" value="PH-BEACH_dom"/>
</dbReference>
<evidence type="ECO:0000313" key="7">
    <source>
        <dbReference type="Proteomes" id="UP001431783"/>
    </source>
</evidence>
<dbReference type="PANTHER" id="PTHR13743">
    <property type="entry name" value="BEIGE/BEACH-RELATED"/>
    <property type="match status" value="1"/>
</dbReference>
<dbReference type="Gene3D" id="2.130.10.10">
    <property type="entry name" value="YVTN repeat-like/Quinoprotein amine dehydrogenase"/>
    <property type="match status" value="2"/>
</dbReference>
<proteinExistence type="predicted"/>
<dbReference type="InterPro" id="IPR015943">
    <property type="entry name" value="WD40/YVTN_repeat-like_dom_sf"/>
</dbReference>
<dbReference type="PANTHER" id="PTHR13743:SF123">
    <property type="entry name" value="PROTEIN FAN"/>
    <property type="match status" value="1"/>
</dbReference>
<feature type="domain" description="BEACH-type PH" evidence="5">
    <location>
        <begin position="169"/>
        <end position="267"/>
    </location>
</feature>
<dbReference type="PROSITE" id="PS50197">
    <property type="entry name" value="BEACH"/>
    <property type="match status" value="1"/>
</dbReference>
<evidence type="ECO:0000259" key="5">
    <source>
        <dbReference type="PROSITE" id="PS51783"/>
    </source>
</evidence>
<name>A0AAW1TTF1_9CUCU</name>
<dbReference type="InterPro" id="IPR000409">
    <property type="entry name" value="BEACH_dom"/>
</dbReference>
<dbReference type="Pfam" id="PF00400">
    <property type="entry name" value="WD40"/>
    <property type="match status" value="4"/>
</dbReference>
<evidence type="ECO:0000256" key="3">
    <source>
        <dbReference type="PROSITE-ProRule" id="PRU00221"/>
    </source>
</evidence>
<dbReference type="SUPFAM" id="SSF50729">
    <property type="entry name" value="PH domain-like"/>
    <property type="match status" value="1"/>
</dbReference>
<dbReference type="Gene3D" id="1.10.1540.10">
    <property type="entry name" value="BEACH domain"/>
    <property type="match status" value="1"/>
</dbReference>
<dbReference type="InterPro" id="IPR036372">
    <property type="entry name" value="BEACH_dom_sf"/>
</dbReference>
<dbReference type="FunFam" id="1.10.1540.10:FF:000001">
    <property type="entry name" value="neurobeachin isoform X1"/>
    <property type="match status" value="1"/>
</dbReference>
<accession>A0AAW1TTF1</accession>
<dbReference type="Pfam" id="PF25400">
    <property type="entry name" value="PH_FAN"/>
    <property type="match status" value="1"/>
</dbReference>
<evidence type="ECO:0000259" key="4">
    <source>
        <dbReference type="PROSITE" id="PS50197"/>
    </source>
</evidence>
<dbReference type="Pfam" id="PF02138">
    <property type="entry name" value="Beach"/>
    <property type="match status" value="1"/>
</dbReference>
<feature type="repeat" description="WD" evidence="3">
    <location>
        <begin position="848"/>
        <end position="882"/>
    </location>
</feature>
<dbReference type="AlphaFoldDB" id="A0AAW1TTF1"/>
<dbReference type="SUPFAM" id="SSF50978">
    <property type="entry name" value="WD40 repeat-like"/>
    <property type="match status" value="1"/>
</dbReference>
<dbReference type="SMART" id="SM00320">
    <property type="entry name" value="WD40"/>
    <property type="match status" value="7"/>
</dbReference>
<dbReference type="Proteomes" id="UP001431783">
    <property type="component" value="Unassembled WGS sequence"/>
</dbReference>
<dbReference type="InterPro" id="IPR057496">
    <property type="entry name" value="FAN-like_PH"/>
</dbReference>
<keyword evidence="1 3" id="KW-0853">WD repeat</keyword>
<dbReference type="InterPro" id="IPR050865">
    <property type="entry name" value="BEACH_Domain"/>
</dbReference>
<evidence type="ECO:0000256" key="1">
    <source>
        <dbReference type="ARBA" id="ARBA00022574"/>
    </source>
</evidence>
<keyword evidence="7" id="KW-1185">Reference proteome</keyword>
<feature type="repeat" description="WD" evidence="3">
    <location>
        <begin position="677"/>
        <end position="709"/>
    </location>
</feature>
<evidence type="ECO:0000313" key="6">
    <source>
        <dbReference type="EMBL" id="KAK9870434.1"/>
    </source>
</evidence>
<dbReference type="InterPro" id="IPR001680">
    <property type="entry name" value="WD40_rpt"/>
</dbReference>
<dbReference type="PROSITE" id="PS50294">
    <property type="entry name" value="WD_REPEATS_REGION"/>
    <property type="match status" value="3"/>
</dbReference>
<evidence type="ECO:0000256" key="2">
    <source>
        <dbReference type="ARBA" id="ARBA00022737"/>
    </source>
</evidence>
<reference evidence="6 7" key="1">
    <citation type="submission" date="2023-03" db="EMBL/GenBank/DDBJ databases">
        <title>Genome insight into feeding habits of ladybird beetles.</title>
        <authorList>
            <person name="Li H.-S."/>
            <person name="Huang Y.-H."/>
            <person name="Pang H."/>
        </authorList>
    </citation>
    <scope>NUCLEOTIDE SEQUENCE [LARGE SCALE GENOMIC DNA]</scope>
    <source>
        <strain evidence="6">SYSU_2023b</strain>
        <tissue evidence="6">Whole body</tissue>
    </source>
</reference>
<organism evidence="6 7">
    <name type="scientific">Henosepilachna vigintioctopunctata</name>
    <dbReference type="NCBI Taxonomy" id="420089"/>
    <lineage>
        <taxon>Eukaryota</taxon>
        <taxon>Metazoa</taxon>
        <taxon>Ecdysozoa</taxon>
        <taxon>Arthropoda</taxon>
        <taxon>Hexapoda</taxon>
        <taxon>Insecta</taxon>
        <taxon>Pterygota</taxon>
        <taxon>Neoptera</taxon>
        <taxon>Endopterygota</taxon>
        <taxon>Coleoptera</taxon>
        <taxon>Polyphaga</taxon>
        <taxon>Cucujiformia</taxon>
        <taxon>Coccinelloidea</taxon>
        <taxon>Coccinellidae</taxon>
        <taxon>Epilachninae</taxon>
        <taxon>Epilachnini</taxon>
        <taxon>Henosepilachna</taxon>
    </lineage>
</organism>
<feature type="repeat" description="WD" evidence="3">
    <location>
        <begin position="726"/>
        <end position="767"/>
    </location>
</feature>
<comment type="caution">
    <text evidence="6">The sequence shown here is derived from an EMBL/GenBank/DDBJ whole genome shotgun (WGS) entry which is preliminary data.</text>
</comment>
<dbReference type="InterPro" id="IPR011993">
    <property type="entry name" value="PH-like_dom_sf"/>
</dbReference>
<dbReference type="PROSITE" id="PS50082">
    <property type="entry name" value="WD_REPEATS_2"/>
    <property type="match status" value="4"/>
</dbReference>
<feature type="domain" description="BEACH" evidence="4">
    <location>
        <begin position="271"/>
        <end position="558"/>
    </location>
</feature>
<gene>
    <name evidence="6" type="ORF">WA026_008004</name>
</gene>
<dbReference type="CDD" id="cd06071">
    <property type="entry name" value="Beach"/>
    <property type="match status" value="1"/>
</dbReference>
<dbReference type="PROSITE" id="PS51783">
    <property type="entry name" value="PH_BEACH"/>
    <property type="match status" value="1"/>
</dbReference>
<sequence length="882" mass="101728">MDKGRFTLLQLDPGEIYFEDFSVIFVPADTKQKTFDSKKQDGRLKMCSKSLVFDPKDISKPILKIQLKQCTVIEQWKGHSKFIEGKNVLSVNCKEYIEMFESNIVAPYRYKDSANFLFILKYGDIMHCLPQICQLHRASSLPAAEQIDMIATIVHSRQARVNFDQLSLDLYEKVILETQADKVTPLVVNPGRILLSTSRLYFQPYNNIEQYPVIKINLNNIKRVVKRRFLLRHIGLEIYSNENSMIPHIYVSFSSQKERDKFYSNLIEQSELKLNEITPSVMTLQWQNGIISNFEYLMYVNSLGDRTINDLTQYPVFPWIISNYTSETLDLNDRKNYRDLSKPVGALNPSRLEKLMDRYQEMVDPKFLFGSHYSTPGFVLFYLARLYPHYVLCLQSGRFDHPDRMFNSLYDVYKNCLNNMSDFKELIPEFYDTAQEGKFLVNEMGINFGYRHNGLKVGDVEIPPWSQSAKDFVQKLRDALENDIVSESLHHWIDLIFGYKQKGDEARKANNVFYYLCYEGNVDLDSIVDLNQRHALEVQIMEFGQIPNQVFTVPHPKRKLKTVFFNEPYDIRNKINQEEKWRSLSGIDLCVSFTTHKNIVSSIFISDDQKSIVSVGHDSKVKVFSIEYRRQIRSANIGNMPLSSCIQLPNVNVLVIGSWDNQIVLYDLDYGKVTESVFAHEDAITCMSWGSKSNLLVSGSGDCTVKIWKGLNTDGIIKPIQCLYKQIDHNSQVNCIVFDKDNIYLAVGTEDGEVYIWEAEEFTLYKRYQLSTNVKCIDYSPDGMKLALGGNDKIFQIIDTSSGMPVFRKHLNSTISSLKWKDYLLVLGCEDGSILVWNIVEVKLLYELKAHEGPVTTVSIAEDKSFICSGGEDHVVKVWHPK</sequence>
<dbReference type="Pfam" id="PF02893">
    <property type="entry name" value="GRAM"/>
    <property type="match status" value="1"/>
</dbReference>